<feature type="repeat" description="TPR" evidence="3">
    <location>
        <begin position="19"/>
        <end position="52"/>
    </location>
</feature>
<evidence type="ECO:0000256" key="3">
    <source>
        <dbReference type="PROSITE-ProRule" id="PRU00339"/>
    </source>
</evidence>
<dbReference type="Proteomes" id="UP000053268">
    <property type="component" value="Unassembled WGS sequence"/>
</dbReference>
<dbReference type="GO" id="GO:0072380">
    <property type="term" value="C:TRC complex"/>
    <property type="evidence" value="ECO:0007669"/>
    <property type="project" value="TreeGrafter"/>
</dbReference>
<dbReference type="SUPFAM" id="SSF48452">
    <property type="entry name" value="TPR-like"/>
    <property type="match status" value="1"/>
</dbReference>
<gene>
    <name evidence="4" type="ORF">RR46_13394</name>
</gene>
<dbReference type="GO" id="GO:0060090">
    <property type="term" value="F:molecular adaptor activity"/>
    <property type="evidence" value="ECO:0007669"/>
    <property type="project" value="TreeGrafter"/>
</dbReference>
<dbReference type="AlphaFoldDB" id="A0A194PGL5"/>
<protein>
    <submittedName>
        <fullName evidence="4">Serine/threonine-protein phosphatase 5</fullName>
    </submittedName>
</protein>
<organism evidence="4 5">
    <name type="scientific">Papilio xuthus</name>
    <name type="common">Asian swallowtail butterfly</name>
    <dbReference type="NCBI Taxonomy" id="66420"/>
    <lineage>
        <taxon>Eukaryota</taxon>
        <taxon>Metazoa</taxon>
        <taxon>Ecdysozoa</taxon>
        <taxon>Arthropoda</taxon>
        <taxon>Hexapoda</taxon>
        <taxon>Insecta</taxon>
        <taxon>Pterygota</taxon>
        <taxon>Neoptera</taxon>
        <taxon>Endopterygota</taxon>
        <taxon>Lepidoptera</taxon>
        <taxon>Glossata</taxon>
        <taxon>Ditrysia</taxon>
        <taxon>Papilionoidea</taxon>
        <taxon>Papilionidae</taxon>
        <taxon>Papilioninae</taxon>
        <taxon>Papilio</taxon>
    </lineage>
</organism>
<proteinExistence type="predicted"/>
<evidence type="ECO:0000313" key="5">
    <source>
        <dbReference type="Proteomes" id="UP000053268"/>
    </source>
</evidence>
<keyword evidence="5" id="KW-1185">Reference proteome</keyword>
<dbReference type="PANTHER" id="PTHR45831:SF2">
    <property type="entry name" value="LD24721P"/>
    <property type="match status" value="1"/>
</dbReference>
<name>A0A194PGL5_PAPXU</name>
<dbReference type="InterPro" id="IPR019734">
    <property type="entry name" value="TPR_rpt"/>
</dbReference>
<dbReference type="PROSITE" id="PS50005">
    <property type="entry name" value="TPR"/>
    <property type="match status" value="1"/>
</dbReference>
<dbReference type="InterPro" id="IPR011990">
    <property type="entry name" value="TPR-like_helical_dom_sf"/>
</dbReference>
<dbReference type="EMBL" id="KQ459604">
    <property type="protein sequence ID" value="KPI92173.1"/>
    <property type="molecule type" value="Genomic_DNA"/>
</dbReference>
<keyword evidence="1" id="KW-0677">Repeat</keyword>
<dbReference type="SMART" id="SM00028">
    <property type="entry name" value="TPR"/>
    <property type="match status" value="1"/>
</dbReference>
<sequence>MATNAEVTGPVSQEDIEAAEKLKNEANEFFKKQNYDAAIELYTKAIEKNPNNAVFFANRSIANLRLENFGYALVDASMAID</sequence>
<dbReference type="PANTHER" id="PTHR45831">
    <property type="entry name" value="LD24721P"/>
    <property type="match status" value="1"/>
</dbReference>
<evidence type="ECO:0000256" key="2">
    <source>
        <dbReference type="ARBA" id="ARBA00022803"/>
    </source>
</evidence>
<keyword evidence="2 3" id="KW-0802">TPR repeat</keyword>
<reference evidence="4 5" key="1">
    <citation type="journal article" date="2015" name="Nat. Commun.">
        <title>Outbred genome sequencing and CRISPR/Cas9 gene editing in butterflies.</title>
        <authorList>
            <person name="Li X."/>
            <person name="Fan D."/>
            <person name="Zhang W."/>
            <person name="Liu G."/>
            <person name="Zhang L."/>
            <person name="Zhao L."/>
            <person name="Fang X."/>
            <person name="Chen L."/>
            <person name="Dong Y."/>
            <person name="Chen Y."/>
            <person name="Ding Y."/>
            <person name="Zhao R."/>
            <person name="Feng M."/>
            <person name="Zhu Y."/>
            <person name="Feng Y."/>
            <person name="Jiang X."/>
            <person name="Zhu D."/>
            <person name="Xiang H."/>
            <person name="Feng X."/>
            <person name="Li S."/>
            <person name="Wang J."/>
            <person name="Zhang G."/>
            <person name="Kronforst M.R."/>
            <person name="Wang W."/>
        </authorList>
    </citation>
    <scope>NUCLEOTIDE SEQUENCE [LARGE SCALE GENOMIC DNA]</scope>
    <source>
        <strain evidence="4">Ya'a_city_454_Px</strain>
        <tissue evidence="4">Whole body</tissue>
    </source>
</reference>
<accession>A0A194PGL5</accession>
<dbReference type="GO" id="GO:0016020">
    <property type="term" value="C:membrane"/>
    <property type="evidence" value="ECO:0007669"/>
    <property type="project" value="TreeGrafter"/>
</dbReference>
<dbReference type="Gene3D" id="1.25.40.10">
    <property type="entry name" value="Tetratricopeptide repeat domain"/>
    <property type="match status" value="1"/>
</dbReference>
<evidence type="ECO:0000313" key="4">
    <source>
        <dbReference type="EMBL" id="KPI92173.1"/>
    </source>
</evidence>
<dbReference type="GO" id="GO:0006620">
    <property type="term" value="P:post-translational protein targeting to endoplasmic reticulum membrane"/>
    <property type="evidence" value="ECO:0007669"/>
    <property type="project" value="TreeGrafter"/>
</dbReference>
<dbReference type="STRING" id="66420.A0A194PGL5"/>
<dbReference type="Pfam" id="PF00515">
    <property type="entry name" value="TPR_1"/>
    <property type="match status" value="1"/>
</dbReference>
<evidence type="ECO:0000256" key="1">
    <source>
        <dbReference type="ARBA" id="ARBA00022737"/>
    </source>
</evidence>
<dbReference type="InterPro" id="IPR047150">
    <property type="entry name" value="SGT"/>
</dbReference>